<comment type="subcellular location">
    <subcellularLocation>
        <location evidence="5">Cytoplasm</location>
    </subcellularLocation>
</comment>
<comment type="caution">
    <text evidence="7">The sequence shown here is derived from an EMBL/GenBank/DDBJ whole genome shotgun (WGS) entry which is preliminary data.</text>
</comment>
<dbReference type="GO" id="GO:0005737">
    <property type="term" value="C:cytoplasm"/>
    <property type="evidence" value="ECO:0007669"/>
    <property type="project" value="UniProtKB-SubCell"/>
</dbReference>
<sequence length="251" mass="27513">MNTSVLQPSKLGTKEHWDNAYEEELANFEEIGDEGEIWSVNLLHFWPAYWFLNRMCRFGSESVEKMVEWALENAPPSQKASILEVGSGNGTLLFGLFDAGYDASKLHGIDYSAGAIKLSKGIAQTRGASAIRFSECDFLNDEPPKPDGASDGEANVWDLILDKGTYDAIALGVKDEQGNSPAVKYPGRVARLLKPGGLFLITSCNFTEEELKANFISEETGLVYHSRIQHPTFTFGGKSGSVCSSVAFQKK</sequence>
<dbReference type="PANTHER" id="PTHR12843">
    <property type="entry name" value="PROTEIN-LYSINE N-METHYLTRANSFERASE METTL10"/>
    <property type="match status" value="1"/>
</dbReference>
<keyword evidence="4 5" id="KW-0949">S-adenosyl-L-methionine</keyword>
<comment type="similarity">
    <text evidence="5">Belongs to the class I-like SAM-binding methyltransferase superfamily. EFM4 family.</text>
</comment>
<dbReference type="SUPFAM" id="SSF53335">
    <property type="entry name" value="S-adenosyl-L-methionine-dependent methyltransferases"/>
    <property type="match status" value="1"/>
</dbReference>
<dbReference type="CDD" id="cd02440">
    <property type="entry name" value="AdoMet_MTases"/>
    <property type="match status" value="1"/>
</dbReference>
<dbReference type="Gene3D" id="3.40.50.150">
    <property type="entry name" value="Vaccinia Virus protein VP39"/>
    <property type="match status" value="1"/>
</dbReference>
<keyword evidence="1 5" id="KW-0963">Cytoplasm</keyword>
<keyword evidence="3 5" id="KW-0808">Transferase</keyword>
<dbReference type="OrthoDB" id="10069295at2759"/>
<keyword evidence="8" id="KW-1185">Reference proteome</keyword>
<gene>
    <name evidence="5" type="primary">EFM4</name>
    <name evidence="7" type="ORF">CVT26_008764</name>
</gene>
<dbReference type="EC" id="2.1.1.-" evidence="5"/>
<dbReference type="InterPro" id="IPR026635">
    <property type="entry name" value="Efm4/METTL10"/>
</dbReference>
<dbReference type="STRING" id="231916.A0A409WZQ4"/>
<evidence type="ECO:0000256" key="1">
    <source>
        <dbReference type="ARBA" id="ARBA00022490"/>
    </source>
</evidence>
<dbReference type="FunCoup" id="A0A409WZQ4">
    <property type="interactions" value="412"/>
</dbReference>
<keyword evidence="2 5" id="KW-0489">Methyltransferase</keyword>
<evidence type="ECO:0000256" key="4">
    <source>
        <dbReference type="ARBA" id="ARBA00022691"/>
    </source>
</evidence>
<dbReference type="PANTHER" id="PTHR12843:SF5">
    <property type="entry name" value="EEF1A LYSINE METHYLTRANSFERASE 2"/>
    <property type="match status" value="1"/>
</dbReference>
<accession>A0A409WZQ4</accession>
<evidence type="ECO:0000313" key="8">
    <source>
        <dbReference type="Proteomes" id="UP000284706"/>
    </source>
</evidence>
<evidence type="ECO:0000256" key="3">
    <source>
        <dbReference type="ARBA" id="ARBA00022679"/>
    </source>
</evidence>
<organism evidence="7 8">
    <name type="scientific">Gymnopilus dilepis</name>
    <dbReference type="NCBI Taxonomy" id="231916"/>
    <lineage>
        <taxon>Eukaryota</taxon>
        <taxon>Fungi</taxon>
        <taxon>Dikarya</taxon>
        <taxon>Basidiomycota</taxon>
        <taxon>Agaricomycotina</taxon>
        <taxon>Agaricomycetes</taxon>
        <taxon>Agaricomycetidae</taxon>
        <taxon>Agaricales</taxon>
        <taxon>Agaricineae</taxon>
        <taxon>Hymenogastraceae</taxon>
        <taxon>Gymnopilus</taxon>
    </lineage>
</organism>
<evidence type="ECO:0000259" key="6">
    <source>
        <dbReference type="Pfam" id="PF13847"/>
    </source>
</evidence>
<feature type="domain" description="Methyltransferase" evidence="6">
    <location>
        <begin position="78"/>
        <end position="220"/>
    </location>
</feature>
<dbReference type="EMBL" id="NHYE01004548">
    <property type="protein sequence ID" value="PPQ83941.1"/>
    <property type="molecule type" value="Genomic_DNA"/>
</dbReference>
<name>A0A409WZQ4_9AGAR</name>
<comment type="function">
    <text evidence="5">S-adenosyl-L-methionine-dependent protein-lysine N-methyltransferase that mono- and dimethylates elongation factor 1-alpha at 'Lys-316'. May play a role in intracellular transport.</text>
</comment>
<reference evidence="7 8" key="1">
    <citation type="journal article" date="2018" name="Evol. Lett.">
        <title>Horizontal gene cluster transfer increased hallucinogenic mushroom diversity.</title>
        <authorList>
            <person name="Reynolds H.T."/>
            <person name="Vijayakumar V."/>
            <person name="Gluck-Thaler E."/>
            <person name="Korotkin H.B."/>
            <person name="Matheny P.B."/>
            <person name="Slot J.C."/>
        </authorList>
    </citation>
    <scope>NUCLEOTIDE SEQUENCE [LARGE SCALE GENOMIC DNA]</scope>
    <source>
        <strain evidence="7 8">SRW20</strain>
    </source>
</reference>
<dbReference type="InParanoid" id="A0A409WZQ4"/>
<dbReference type="InterPro" id="IPR025714">
    <property type="entry name" value="Methyltranfer_dom"/>
</dbReference>
<protein>
    <recommendedName>
        <fullName evidence="5">Protein-lysine N-methyltransferase EFM4</fullName>
        <ecNumber evidence="5">2.1.1.-</ecNumber>
    </recommendedName>
    <alternativeName>
        <fullName evidence="5">Elongation factor methyltransferase 4</fullName>
    </alternativeName>
</protein>
<dbReference type="Pfam" id="PF13847">
    <property type="entry name" value="Methyltransf_31"/>
    <property type="match status" value="1"/>
</dbReference>
<dbReference type="GO" id="GO:0016279">
    <property type="term" value="F:protein-lysine N-methyltransferase activity"/>
    <property type="evidence" value="ECO:0007669"/>
    <property type="project" value="UniProtKB-UniRule"/>
</dbReference>
<dbReference type="GO" id="GO:0032259">
    <property type="term" value="P:methylation"/>
    <property type="evidence" value="ECO:0007669"/>
    <property type="project" value="UniProtKB-KW"/>
</dbReference>
<dbReference type="Proteomes" id="UP000284706">
    <property type="component" value="Unassembled WGS sequence"/>
</dbReference>
<dbReference type="GO" id="GO:0016192">
    <property type="term" value="P:vesicle-mediated transport"/>
    <property type="evidence" value="ECO:0007669"/>
    <property type="project" value="UniProtKB-UniRule"/>
</dbReference>
<evidence type="ECO:0000313" key="7">
    <source>
        <dbReference type="EMBL" id="PPQ83941.1"/>
    </source>
</evidence>
<proteinExistence type="inferred from homology"/>
<keyword evidence="5" id="KW-0813">Transport</keyword>
<evidence type="ECO:0000256" key="2">
    <source>
        <dbReference type="ARBA" id="ARBA00022603"/>
    </source>
</evidence>
<dbReference type="AlphaFoldDB" id="A0A409WZQ4"/>
<evidence type="ECO:0000256" key="5">
    <source>
        <dbReference type="HAMAP-Rule" id="MF_03188"/>
    </source>
</evidence>
<dbReference type="HAMAP" id="MF_03188">
    <property type="entry name" value="Methyltr_EFM4"/>
    <property type="match status" value="1"/>
</dbReference>
<dbReference type="InterPro" id="IPR029063">
    <property type="entry name" value="SAM-dependent_MTases_sf"/>
</dbReference>